<feature type="transmembrane region" description="Helical" evidence="1">
    <location>
        <begin position="20"/>
        <end position="39"/>
    </location>
</feature>
<gene>
    <name evidence="2" type="ORF">J2S63_002774</name>
</gene>
<evidence type="ECO:0000313" key="3">
    <source>
        <dbReference type="Proteomes" id="UP001183648"/>
    </source>
</evidence>
<evidence type="ECO:0000313" key="2">
    <source>
        <dbReference type="EMBL" id="MDR7363221.1"/>
    </source>
</evidence>
<organism evidence="2 3">
    <name type="scientific">Nocardioides marmoribigeumensis</name>
    <dbReference type="NCBI Taxonomy" id="433649"/>
    <lineage>
        <taxon>Bacteria</taxon>
        <taxon>Bacillati</taxon>
        <taxon>Actinomycetota</taxon>
        <taxon>Actinomycetes</taxon>
        <taxon>Propionibacteriales</taxon>
        <taxon>Nocardioidaceae</taxon>
        <taxon>Nocardioides</taxon>
    </lineage>
</organism>
<reference evidence="2 3" key="1">
    <citation type="submission" date="2023-07" db="EMBL/GenBank/DDBJ databases">
        <title>Sequencing the genomes of 1000 actinobacteria strains.</title>
        <authorList>
            <person name="Klenk H.-P."/>
        </authorList>
    </citation>
    <scope>NUCLEOTIDE SEQUENCE [LARGE SCALE GENOMIC DNA]</scope>
    <source>
        <strain evidence="2 3">DSM 19426</strain>
    </source>
</reference>
<keyword evidence="1" id="KW-1133">Transmembrane helix</keyword>
<dbReference type="RefSeq" id="WP_310303351.1">
    <property type="nucleotide sequence ID" value="NZ_BAAAPS010000003.1"/>
</dbReference>
<sequence>MTDGDRGPVGLPGHRPGTPGYRRVVGALVAAGLATFALLSSTQAILPELSQAFAVSPSPGRSPWWSPASAC</sequence>
<dbReference type="EMBL" id="JAVDYG010000001">
    <property type="protein sequence ID" value="MDR7363221.1"/>
    <property type="molecule type" value="Genomic_DNA"/>
</dbReference>
<proteinExistence type="predicted"/>
<dbReference type="Proteomes" id="UP001183648">
    <property type="component" value="Unassembled WGS sequence"/>
</dbReference>
<protein>
    <recommendedName>
        <fullName evidence="4">MFS transporter</fullName>
    </recommendedName>
</protein>
<evidence type="ECO:0008006" key="4">
    <source>
        <dbReference type="Google" id="ProtNLM"/>
    </source>
</evidence>
<name>A0ABU2BXV1_9ACTN</name>
<evidence type="ECO:0000256" key="1">
    <source>
        <dbReference type="SAM" id="Phobius"/>
    </source>
</evidence>
<accession>A0ABU2BXV1</accession>
<keyword evidence="3" id="KW-1185">Reference proteome</keyword>
<comment type="caution">
    <text evidence="2">The sequence shown here is derived from an EMBL/GenBank/DDBJ whole genome shotgun (WGS) entry which is preliminary data.</text>
</comment>
<keyword evidence="1" id="KW-0812">Transmembrane</keyword>
<keyword evidence="1" id="KW-0472">Membrane</keyword>